<dbReference type="Pfam" id="PF01055">
    <property type="entry name" value="Glyco_hydro_31_2nd"/>
    <property type="match status" value="1"/>
</dbReference>
<dbReference type="PANTHER" id="PTHR22762:SF67">
    <property type="entry name" value="ALPHA_BETA-GLUCOSIDASE AGDC-RELATED"/>
    <property type="match status" value="1"/>
</dbReference>
<evidence type="ECO:0000256" key="17">
    <source>
        <dbReference type="RuleBase" id="RU361185"/>
    </source>
</evidence>
<evidence type="ECO:0000259" key="19">
    <source>
        <dbReference type="Pfam" id="PF01055"/>
    </source>
</evidence>
<dbReference type="InterPro" id="IPR030458">
    <property type="entry name" value="Glyco_hydro_31_AS"/>
</dbReference>
<organism evidence="22 23">
    <name type="scientific">[Emmonsia] crescens</name>
    <dbReference type="NCBI Taxonomy" id="73230"/>
    <lineage>
        <taxon>Eukaryota</taxon>
        <taxon>Fungi</taxon>
        <taxon>Dikarya</taxon>
        <taxon>Ascomycota</taxon>
        <taxon>Pezizomycotina</taxon>
        <taxon>Eurotiomycetes</taxon>
        <taxon>Eurotiomycetidae</taxon>
        <taxon>Onygenales</taxon>
        <taxon>Ajellomycetaceae</taxon>
        <taxon>Emergomyces</taxon>
    </lineage>
</organism>
<keyword evidence="8" id="KW-0964">Secreted</keyword>
<dbReference type="EC" id="3.2.1.21" evidence="6"/>
<dbReference type="PANTHER" id="PTHR22762">
    <property type="entry name" value="ALPHA-GLUCOSIDASE"/>
    <property type="match status" value="1"/>
</dbReference>
<comment type="function">
    <text evidence="16">Glucosidase involved in the degradation of cellulosic biomass. Has both alpha- and beta-glucosidase activity.</text>
</comment>
<dbReference type="GO" id="GO:0008422">
    <property type="term" value="F:beta-glucosidase activity"/>
    <property type="evidence" value="ECO:0007669"/>
    <property type="project" value="UniProtKB-EC"/>
</dbReference>
<keyword evidence="13 17" id="KW-0326">Glycosidase</keyword>
<dbReference type="PROSITE" id="PS51257">
    <property type="entry name" value="PROKAR_LIPOPROTEIN"/>
    <property type="match status" value="1"/>
</dbReference>
<dbReference type="GO" id="GO:0005576">
    <property type="term" value="C:extracellular region"/>
    <property type="evidence" value="ECO:0007669"/>
    <property type="project" value="UniProtKB-SubCell"/>
</dbReference>
<dbReference type="Pfam" id="PF13802">
    <property type="entry name" value="Gal_mutarotas_2"/>
    <property type="match status" value="1"/>
</dbReference>
<dbReference type="Gene3D" id="2.60.40.1180">
    <property type="entry name" value="Golgi alpha-mannosidase II"/>
    <property type="match status" value="2"/>
</dbReference>
<dbReference type="GO" id="GO:0071555">
    <property type="term" value="P:cell wall organization"/>
    <property type="evidence" value="ECO:0007669"/>
    <property type="project" value="UniProtKB-KW"/>
</dbReference>
<dbReference type="SUPFAM" id="SSF51011">
    <property type="entry name" value="Glycosyl hydrolase domain"/>
    <property type="match status" value="1"/>
</dbReference>
<dbReference type="InterPro" id="IPR000322">
    <property type="entry name" value="Glyco_hydro_31_TIM"/>
</dbReference>
<dbReference type="Gene3D" id="3.20.20.80">
    <property type="entry name" value="Glycosidases"/>
    <property type="match status" value="1"/>
</dbReference>
<dbReference type="PROSITE" id="PS00129">
    <property type="entry name" value="GLYCOSYL_HYDROL_F31_1"/>
    <property type="match status" value="1"/>
</dbReference>
<dbReference type="InterPro" id="IPR025887">
    <property type="entry name" value="Glyco_hydro_31_N_dom"/>
</dbReference>
<evidence type="ECO:0000256" key="16">
    <source>
        <dbReference type="ARBA" id="ARBA00025512"/>
    </source>
</evidence>
<dbReference type="VEuPathDB" id="FungiDB:EMCG_09584"/>
<evidence type="ECO:0000256" key="12">
    <source>
        <dbReference type="ARBA" id="ARBA00023277"/>
    </source>
</evidence>
<dbReference type="GO" id="GO:0030246">
    <property type="term" value="F:carbohydrate binding"/>
    <property type="evidence" value="ECO:0007669"/>
    <property type="project" value="InterPro"/>
</dbReference>
<keyword evidence="15" id="KW-0624">Polysaccharide degradation</keyword>
<evidence type="ECO:0000256" key="5">
    <source>
        <dbReference type="ARBA" id="ARBA00012741"/>
    </source>
</evidence>
<dbReference type="InterPro" id="IPR013780">
    <property type="entry name" value="Glyco_hydro_b"/>
</dbReference>
<comment type="catalytic activity">
    <reaction evidence="1">
        <text>Hydrolysis of terminal, non-reducing beta-D-glucosyl residues with release of beta-D-glucose.</text>
        <dbReference type="EC" id="3.2.1.21"/>
    </reaction>
</comment>
<dbReference type="CDD" id="cd14752">
    <property type="entry name" value="GH31_N"/>
    <property type="match status" value="1"/>
</dbReference>
<dbReference type="CDD" id="cd06602">
    <property type="entry name" value="GH31_MGAM_SI_GAA"/>
    <property type="match status" value="1"/>
</dbReference>
<comment type="catalytic activity">
    <reaction evidence="2">
        <text>Hydrolysis of terminal, non-reducing (1-&gt;4)-linked alpha-D-glucose residues with release of alpha-D-glucose.</text>
        <dbReference type="EC" id="3.2.1.20"/>
    </reaction>
</comment>
<evidence type="ECO:0000256" key="6">
    <source>
        <dbReference type="ARBA" id="ARBA00012744"/>
    </source>
</evidence>
<evidence type="ECO:0000256" key="1">
    <source>
        <dbReference type="ARBA" id="ARBA00000448"/>
    </source>
</evidence>
<evidence type="ECO:0000256" key="8">
    <source>
        <dbReference type="ARBA" id="ARBA00022525"/>
    </source>
</evidence>
<evidence type="ECO:0000313" key="23">
    <source>
        <dbReference type="Proteomes" id="UP000034164"/>
    </source>
</evidence>
<gene>
    <name evidence="22" type="ORF">EMCG_09584</name>
</gene>
<comment type="caution">
    <text evidence="22">The sequence shown here is derived from an EMBL/GenBank/DDBJ whole genome shotgun (WGS) entry which is preliminary data.</text>
</comment>
<evidence type="ECO:0000256" key="7">
    <source>
        <dbReference type="ARBA" id="ARBA00014002"/>
    </source>
</evidence>
<dbReference type="InterPro" id="IPR048395">
    <property type="entry name" value="Glyco_hydro_31_C"/>
</dbReference>
<evidence type="ECO:0000256" key="15">
    <source>
        <dbReference type="ARBA" id="ARBA00023326"/>
    </source>
</evidence>
<evidence type="ECO:0000256" key="14">
    <source>
        <dbReference type="ARBA" id="ARBA00023316"/>
    </source>
</evidence>
<keyword evidence="14" id="KW-0961">Cell wall biogenesis/degradation</keyword>
<name>A0A0G2J9R2_9EURO</name>
<accession>A0A0G2J9R2</accession>
<evidence type="ECO:0000256" key="11">
    <source>
        <dbReference type="ARBA" id="ARBA00023180"/>
    </source>
</evidence>
<dbReference type="InterPro" id="IPR011013">
    <property type="entry name" value="Gal_mutarotase_sf_dom"/>
</dbReference>
<dbReference type="SUPFAM" id="SSF51445">
    <property type="entry name" value="(Trans)glycosidases"/>
    <property type="match status" value="1"/>
</dbReference>
<feature type="region of interest" description="Disordered" evidence="18">
    <location>
        <begin position="472"/>
        <end position="497"/>
    </location>
</feature>
<keyword evidence="12" id="KW-0119">Carbohydrate metabolism</keyword>
<sequence>MKLISLLLPSLVSAACRPPKGPLPIDKCPGYKASNVHELENVIVADLQLAGQPCNTYGQDLKNLRLRVEYECDSRLHVKIYDPDEDVYQVPESVFPRPHPERGDHKSVLKFSYVENPFSFSISRRDNGEVLFDTAGSDLVFQSQYLNLRTSLPTNPNLYGMGEHTNPFRLNTTNYTVTLWNRDAYGIPPGTNLYGDHPVYIDHRGEAGTHGVFILNSNGMDVKIDRNEKDGQYLEYNSLGGIIDLYFFAGPTPKEVASQYADLVGLPAMMPYWGFGFHQCRYGYQDAFDVAEVVYNYSQANIPLETMWTDIDYMDRRKVFTLDPKRFPIEKVRELVGYLHDHDQHYIVMVDPAVAYSDNGAFNRGVEQDIFLKKADGSIFKAGVVWPGVTAFPDWFHPNAENYWVNEFAQFFDPQTGVDIDGLWIDMNEPANFCDYPCENPEKFAIDKNFPPEPPAVRPNPRPIPGFPSKFQPPHGRAKRADGHGHKKGLPNRNLIDPPYKIHNQAGSISEKTADTDLVHANGLVEYDIHNIYGSMMSEVSRNAMLKRRSSVRPFVITRSTFAGAGKHVGKWLGDNMSTWEQYRTSIGQMLAFTSIFQIPMVGSDICGFGGNTTEKLCARWAMLGAFSPFYRNHNGLDSKSQEFYRWESVAEAARKAIEIRYKLLDYIYTAFNRQTKTGEPLLNPLFYLYPKDPNTFSIDLQFFYGDAILVSPVTEENSTTVDIYLPDDIFYDYYTGKAVRGQGKSITLSDIPFTHIPLHIRGGNIVPLRTNSANTTKALRKQHFDIVIAPGLDGDATGSLYIDDGESLEQKHTMEIQFSYHKGQFKMEGNFDSKAIDQLKIASISVLGHDGKLAKFSKEGGKGSLFKYDAKTKVLTAKVELPLTGPAEIKLS</sequence>
<evidence type="ECO:0000256" key="9">
    <source>
        <dbReference type="ARBA" id="ARBA00022729"/>
    </source>
</evidence>
<evidence type="ECO:0000256" key="13">
    <source>
        <dbReference type="ARBA" id="ARBA00023295"/>
    </source>
</evidence>
<feature type="domain" description="Glycoside hydrolase family 31 N-terminal" evidence="20">
    <location>
        <begin position="114"/>
        <end position="219"/>
    </location>
</feature>
<keyword evidence="11" id="KW-0325">Glycoprotein</keyword>
<evidence type="ECO:0000313" key="22">
    <source>
        <dbReference type="EMBL" id="KKZ64426.1"/>
    </source>
</evidence>
<feature type="domain" description="Glycoside hydrolase family 31 TIM barrel" evidence="19">
    <location>
        <begin position="267"/>
        <end position="671"/>
    </location>
</feature>
<keyword evidence="9" id="KW-0732">Signal</keyword>
<dbReference type="Gene3D" id="2.60.40.1760">
    <property type="entry name" value="glycosyl hydrolase (family 31)"/>
    <property type="match status" value="1"/>
</dbReference>
<comment type="subcellular location">
    <subcellularLocation>
        <location evidence="3">Secreted</location>
    </subcellularLocation>
</comment>
<proteinExistence type="inferred from homology"/>
<evidence type="ECO:0000256" key="18">
    <source>
        <dbReference type="SAM" id="MobiDB-lite"/>
    </source>
</evidence>
<dbReference type="SUPFAM" id="SSF74650">
    <property type="entry name" value="Galactose mutarotase-like"/>
    <property type="match status" value="1"/>
</dbReference>
<dbReference type="GO" id="GO:0000272">
    <property type="term" value="P:polysaccharide catabolic process"/>
    <property type="evidence" value="ECO:0007669"/>
    <property type="project" value="UniProtKB-KW"/>
</dbReference>
<comment type="similarity">
    <text evidence="4 17">Belongs to the glycosyl hydrolase 31 family.</text>
</comment>
<dbReference type="GO" id="GO:0004558">
    <property type="term" value="F:alpha-1,4-glucosidase activity"/>
    <property type="evidence" value="ECO:0007669"/>
    <property type="project" value="UniProtKB-EC"/>
</dbReference>
<feature type="domain" description="Glycosyl hydrolase family 31 C-terminal" evidence="21">
    <location>
        <begin position="679"/>
        <end position="767"/>
    </location>
</feature>
<evidence type="ECO:0000256" key="4">
    <source>
        <dbReference type="ARBA" id="ARBA00007806"/>
    </source>
</evidence>
<keyword evidence="10 17" id="KW-0378">Hydrolase</keyword>
<evidence type="ECO:0000256" key="2">
    <source>
        <dbReference type="ARBA" id="ARBA00001657"/>
    </source>
</evidence>
<dbReference type="EC" id="3.2.1.20" evidence="5"/>
<protein>
    <recommendedName>
        <fullName evidence="7">Probable alpha/beta-glucosidase agdC</fullName>
        <ecNumber evidence="5">3.2.1.20</ecNumber>
        <ecNumber evidence="6">3.2.1.21</ecNumber>
    </recommendedName>
</protein>
<dbReference type="Pfam" id="PF21365">
    <property type="entry name" value="Glyco_hydro_31_3rd"/>
    <property type="match status" value="1"/>
</dbReference>
<dbReference type="EMBL" id="LCZI01000792">
    <property type="protein sequence ID" value="KKZ64426.1"/>
    <property type="molecule type" value="Genomic_DNA"/>
</dbReference>
<dbReference type="AlphaFoldDB" id="A0A0G2J9R2"/>
<dbReference type="OrthoDB" id="5839090at2759"/>
<dbReference type="Proteomes" id="UP000034164">
    <property type="component" value="Unassembled WGS sequence"/>
</dbReference>
<evidence type="ECO:0000256" key="3">
    <source>
        <dbReference type="ARBA" id="ARBA00004613"/>
    </source>
</evidence>
<reference evidence="23" key="1">
    <citation type="journal article" date="2015" name="PLoS Genet.">
        <title>The dynamic genome and transcriptome of the human fungal pathogen Blastomyces and close relative Emmonsia.</title>
        <authorList>
            <person name="Munoz J.F."/>
            <person name="Gauthier G.M."/>
            <person name="Desjardins C.A."/>
            <person name="Gallo J.E."/>
            <person name="Holder J."/>
            <person name="Sullivan T.D."/>
            <person name="Marty A.J."/>
            <person name="Carmen J.C."/>
            <person name="Chen Z."/>
            <person name="Ding L."/>
            <person name="Gujja S."/>
            <person name="Magrini V."/>
            <person name="Misas E."/>
            <person name="Mitreva M."/>
            <person name="Priest M."/>
            <person name="Saif S."/>
            <person name="Whiston E.A."/>
            <person name="Young S."/>
            <person name="Zeng Q."/>
            <person name="Goldman W.E."/>
            <person name="Mardis E.R."/>
            <person name="Taylor J.W."/>
            <person name="McEwen J.G."/>
            <person name="Clay O.K."/>
            <person name="Klein B.S."/>
            <person name="Cuomo C.A."/>
        </authorList>
    </citation>
    <scope>NUCLEOTIDE SEQUENCE [LARGE SCALE GENOMIC DNA]</scope>
    <source>
        <strain evidence="23">UAMH 3008</strain>
    </source>
</reference>
<evidence type="ECO:0000259" key="21">
    <source>
        <dbReference type="Pfam" id="PF21365"/>
    </source>
</evidence>
<evidence type="ECO:0000259" key="20">
    <source>
        <dbReference type="Pfam" id="PF13802"/>
    </source>
</evidence>
<evidence type="ECO:0000256" key="10">
    <source>
        <dbReference type="ARBA" id="ARBA00022801"/>
    </source>
</evidence>
<dbReference type="InterPro" id="IPR017853">
    <property type="entry name" value="GH"/>
</dbReference>